<protein>
    <submittedName>
        <fullName evidence="7">4,5-DOPA dioxygenase extradiol</fullName>
    </submittedName>
</protein>
<keyword evidence="4" id="KW-0862">Zinc</keyword>
<keyword evidence="3" id="KW-0479">Metal-binding</keyword>
<gene>
    <name evidence="7" type="ORF">SAMN05216387_10519</name>
</gene>
<dbReference type="OrthoDB" id="9790889at2"/>
<dbReference type="NCBIfam" id="NF007914">
    <property type="entry name" value="PRK10628.1"/>
    <property type="match status" value="1"/>
</dbReference>
<comment type="cofactor">
    <cofactor evidence="1">
        <name>Zn(2+)</name>
        <dbReference type="ChEBI" id="CHEBI:29105"/>
    </cofactor>
</comment>
<evidence type="ECO:0000259" key="6">
    <source>
        <dbReference type="Pfam" id="PF02900"/>
    </source>
</evidence>
<evidence type="ECO:0000313" key="8">
    <source>
        <dbReference type="Proteomes" id="UP000198620"/>
    </source>
</evidence>
<evidence type="ECO:0000313" key="7">
    <source>
        <dbReference type="EMBL" id="SEL08811.1"/>
    </source>
</evidence>
<dbReference type="STRING" id="1233.SAMN05216387_10519"/>
<evidence type="ECO:0000256" key="1">
    <source>
        <dbReference type="ARBA" id="ARBA00001947"/>
    </source>
</evidence>
<dbReference type="EMBL" id="FOBH01000005">
    <property type="protein sequence ID" value="SEL08811.1"/>
    <property type="molecule type" value="Genomic_DNA"/>
</dbReference>
<organism evidence="7 8">
    <name type="scientific">Nitrosovibrio tenuis</name>
    <dbReference type="NCBI Taxonomy" id="1233"/>
    <lineage>
        <taxon>Bacteria</taxon>
        <taxon>Pseudomonadati</taxon>
        <taxon>Pseudomonadota</taxon>
        <taxon>Betaproteobacteria</taxon>
        <taxon>Nitrosomonadales</taxon>
        <taxon>Nitrosomonadaceae</taxon>
        <taxon>Nitrosovibrio</taxon>
    </lineage>
</organism>
<evidence type="ECO:0000256" key="2">
    <source>
        <dbReference type="ARBA" id="ARBA00007581"/>
    </source>
</evidence>
<keyword evidence="5" id="KW-0560">Oxidoreductase</keyword>
<dbReference type="Pfam" id="PF02900">
    <property type="entry name" value="LigB"/>
    <property type="match status" value="1"/>
</dbReference>
<dbReference type="RefSeq" id="WP_090828647.1">
    <property type="nucleotide sequence ID" value="NZ_FOBH01000005.1"/>
</dbReference>
<sequence length="254" mass="28292">MPAVFVGHGNPMNALSHNAYTAAWSAIGTALPRPKAILCISAHWYIPKTAVMSAAKPRTIHDFGGFPQELYEVQYPAPGSPELAAETADLLSPFAVWDTEWGLDHGTWSVLKHIFPDADIPVVQLSIDETREATWHYQIARRLAPLREKGILILGSGNIVHNLHTYAWGKHNAEPYDWAIRFENRVREALSSGNIEPLIDYEKLGRDALLSIPTPDHYLPFLYILAQRRSKEKISFPVEGFDDGSISMLGITIG</sequence>
<dbReference type="PANTHER" id="PTHR30096">
    <property type="entry name" value="4,5-DOPA DIOXYGENASE EXTRADIOL-LIKE PROTEIN"/>
    <property type="match status" value="1"/>
</dbReference>
<dbReference type="Proteomes" id="UP000198620">
    <property type="component" value="Unassembled WGS sequence"/>
</dbReference>
<evidence type="ECO:0000256" key="5">
    <source>
        <dbReference type="ARBA" id="ARBA00023002"/>
    </source>
</evidence>
<comment type="similarity">
    <text evidence="2">Belongs to the DODA-type extradiol aromatic ring-opening dioxygenase family.</text>
</comment>
<dbReference type="PANTHER" id="PTHR30096:SF0">
    <property type="entry name" value="4,5-DOPA DIOXYGENASE EXTRADIOL-LIKE PROTEIN"/>
    <property type="match status" value="1"/>
</dbReference>
<reference evidence="7 8" key="1">
    <citation type="submission" date="2016-10" db="EMBL/GenBank/DDBJ databases">
        <authorList>
            <person name="de Groot N.N."/>
        </authorList>
    </citation>
    <scope>NUCLEOTIDE SEQUENCE [LARGE SCALE GENOMIC DNA]</scope>
    <source>
        <strain evidence="7 8">Nv1</strain>
    </source>
</reference>
<dbReference type="AlphaFoldDB" id="A0A1H7MCJ9"/>
<dbReference type="SUPFAM" id="SSF53213">
    <property type="entry name" value="LigB-like"/>
    <property type="match status" value="1"/>
</dbReference>
<dbReference type="CDD" id="cd07363">
    <property type="entry name" value="45_DOPA_Dioxygenase"/>
    <property type="match status" value="1"/>
</dbReference>
<dbReference type="GO" id="GO:0008270">
    <property type="term" value="F:zinc ion binding"/>
    <property type="evidence" value="ECO:0007669"/>
    <property type="project" value="InterPro"/>
</dbReference>
<keyword evidence="7" id="KW-0223">Dioxygenase</keyword>
<dbReference type="InterPro" id="IPR004183">
    <property type="entry name" value="Xdiol_dOase_suB"/>
</dbReference>
<dbReference type="InterPro" id="IPR014436">
    <property type="entry name" value="Extradiol_dOase_DODA"/>
</dbReference>
<name>A0A1H7MCJ9_9PROT</name>
<dbReference type="PIRSF" id="PIRSF006157">
    <property type="entry name" value="Doxgns_DODA"/>
    <property type="match status" value="1"/>
</dbReference>
<accession>A0A1H7MCJ9</accession>
<feature type="domain" description="Extradiol ring-cleavage dioxygenase class III enzyme subunit B" evidence="6">
    <location>
        <begin position="31"/>
        <end position="204"/>
    </location>
</feature>
<evidence type="ECO:0000256" key="3">
    <source>
        <dbReference type="ARBA" id="ARBA00022723"/>
    </source>
</evidence>
<evidence type="ECO:0000256" key="4">
    <source>
        <dbReference type="ARBA" id="ARBA00022833"/>
    </source>
</evidence>
<dbReference type="GO" id="GO:0008198">
    <property type="term" value="F:ferrous iron binding"/>
    <property type="evidence" value="ECO:0007669"/>
    <property type="project" value="InterPro"/>
</dbReference>
<keyword evidence="8" id="KW-1185">Reference proteome</keyword>
<dbReference type="GO" id="GO:0016702">
    <property type="term" value="F:oxidoreductase activity, acting on single donors with incorporation of molecular oxygen, incorporation of two atoms of oxygen"/>
    <property type="evidence" value="ECO:0007669"/>
    <property type="project" value="UniProtKB-ARBA"/>
</dbReference>
<dbReference type="Gene3D" id="3.40.830.10">
    <property type="entry name" value="LigB-like"/>
    <property type="match status" value="1"/>
</dbReference>
<proteinExistence type="inferred from homology"/>